<dbReference type="EMBL" id="JBGOOT010000069">
    <property type="protein sequence ID" value="MEZ8197054.1"/>
    <property type="molecule type" value="Genomic_DNA"/>
</dbReference>
<name>A0ABV4MBZ4_9VIBR</name>
<dbReference type="SUPFAM" id="SSF56317">
    <property type="entry name" value="Carbon-nitrogen hydrolase"/>
    <property type="match status" value="1"/>
</dbReference>
<evidence type="ECO:0000313" key="3">
    <source>
        <dbReference type="EMBL" id="MEZ8197054.1"/>
    </source>
</evidence>
<evidence type="ECO:0000313" key="4">
    <source>
        <dbReference type="Proteomes" id="UP001569153"/>
    </source>
</evidence>
<dbReference type="PANTHER" id="PTHR43674:SF2">
    <property type="entry name" value="BETA-UREIDOPROPIONASE"/>
    <property type="match status" value="1"/>
</dbReference>
<organism evidence="3 4">
    <name type="scientific">Vibrio cortegadensis</name>
    <dbReference type="NCBI Taxonomy" id="1328770"/>
    <lineage>
        <taxon>Bacteria</taxon>
        <taxon>Pseudomonadati</taxon>
        <taxon>Pseudomonadota</taxon>
        <taxon>Gammaproteobacteria</taxon>
        <taxon>Vibrionales</taxon>
        <taxon>Vibrionaceae</taxon>
        <taxon>Vibrio</taxon>
    </lineage>
</organism>
<protein>
    <submittedName>
        <fullName evidence="3">Carbon-nitrogen hydrolase family protein</fullName>
    </submittedName>
</protein>
<reference evidence="3 4" key="1">
    <citation type="submission" date="2024-06" db="EMBL/GenBank/DDBJ databases">
        <authorList>
            <person name="Steensen K."/>
            <person name="Seneca J."/>
            <person name="Bartlau N."/>
            <person name="Yu A.X."/>
            <person name="Polz M.F."/>
        </authorList>
    </citation>
    <scope>NUCLEOTIDE SEQUENCE [LARGE SCALE GENOMIC DNA]</scope>
    <source>
        <strain evidence="3 4">FF146</strain>
    </source>
</reference>
<dbReference type="PANTHER" id="PTHR43674">
    <property type="entry name" value="NITRILASE C965.09-RELATED"/>
    <property type="match status" value="1"/>
</dbReference>
<dbReference type="PROSITE" id="PS50263">
    <property type="entry name" value="CN_HYDROLASE"/>
    <property type="match status" value="1"/>
</dbReference>
<proteinExistence type="predicted"/>
<dbReference type="Gene3D" id="3.60.110.10">
    <property type="entry name" value="Carbon-nitrogen hydrolase"/>
    <property type="match status" value="1"/>
</dbReference>
<keyword evidence="1 3" id="KW-0378">Hydrolase</keyword>
<accession>A0ABV4MBZ4</accession>
<evidence type="ECO:0000256" key="1">
    <source>
        <dbReference type="ARBA" id="ARBA00022801"/>
    </source>
</evidence>
<feature type="domain" description="CN hydrolase" evidence="2">
    <location>
        <begin position="6"/>
        <end position="242"/>
    </location>
</feature>
<gene>
    <name evidence="3" type="ORF">ACED38_19575</name>
</gene>
<dbReference type="InterPro" id="IPR036526">
    <property type="entry name" value="C-N_Hydrolase_sf"/>
</dbReference>
<dbReference type="InterPro" id="IPR050345">
    <property type="entry name" value="Aliph_Amidase/BUP"/>
</dbReference>
<comment type="caution">
    <text evidence="3">The sequence shown here is derived from an EMBL/GenBank/DDBJ whole genome shotgun (WGS) entry which is preliminary data.</text>
</comment>
<keyword evidence="4" id="KW-1185">Reference proteome</keyword>
<dbReference type="Pfam" id="PF00795">
    <property type="entry name" value="CN_hydrolase"/>
    <property type="match status" value="1"/>
</dbReference>
<dbReference type="GO" id="GO:0016787">
    <property type="term" value="F:hydrolase activity"/>
    <property type="evidence" value="ECO:0007669"/>
    <property type="project" value="UniProtKB-KW"/>
</dbReference>
<dbReference type="RefSeq" id="WP_368084184.1">
    <property type="nucleotide sequence ID" value="NZ_JBGONK010000045.1"/>
</dbReference>
<dbReference type="Proteomes" id="UP001569153">
    <property type="component" value="Unassembled WGS sequence"/>
</dbReference>
<dbReference type="CDD" id="cd07197">
    <property type="entry name" value="nitrilase"/>
    <property type="match status" value="1"/>
</dbReference>
<sequence>MGLGKVRIALAQYKAVKGNIKENLDCHKKFCSEAARLGADIITFPELSLTGYEPSLLEGLAIDMSSIHVHELSQFAVSNGIAVIAGCPIKSGQPKPYIGAIICHPNGDVDFYSKQYLHQGESEYCVAGSENYFFNINQNKIALAVCADFTEPRHQSDAITEKAAIYLVSALISKEGFPQDSVLLSHIATQIKAPVLLSNFLGETGGWHTAGKSSVWDKEGNAVVQGSHSEEGLTLCTFENDVIYDVIFQPID</sequence>
<evidence type="ECO:0000259" key="2">
    <source>
        <dbReference type="PROSITE" id="PS50263"/>
    </source>
</evidence>
<dbReference type="InterPro" id="IPR003010">
    <property type="entry name" value="C-N_Hydrolase"/>
</dbReference>